<keyword evidence="1" id="KW-0677">Repeat</keyword>
<dbReference type="OrthoDB" id="3628183at2"/>
<dbReference type="AlphaFoldDB" id="A0A365GWL3"/>
<dbReference type="PROSITE" id="PS51903">
    <property type="entry name" value="CLP_R"/>
    <property type="match status" value="1"/>
</dbReference>
<keyword evidence="4" id="KW-1185">Reference proteome</keyword>
<evidence type="ECO:0000313" key="3">
    <source>
        <dbReference type="EMBL" id="RAY11217.1"/>
    </source>
</evidence>
<reference evidence="3 4" key="1">
    <citation type="submission" date="2018-06" db="EMBL/GenBank/DDBJ databases">
        <title>Actinomadura craniellae sp. nov. isolated from marine sponge Craniella sp.</title>
        <authorList>
            <person name="Li L."/>
            <person name="Xu Q.H."/>
            <person name="Lin H.W."/>
            <person name="Lu Y.H."/>
        </authorList>
    </citation>
    <scope>NUCLEOTIDE SEQUENCE [LARGE SCALE GENOMIC DNA]</scope>
    <source>
        <strain evidence="3 4">LHW63021</strain>
    </source>
</reference>
<dbReference type="RefSeq" id="WP_111871673.1">
    <property type="nucleotide sequence ID" value="NZ_QLYX01000020.1"/>
</dbReference>
<protein>
    <submittedName>
        <fullName evidence="3">Clp protease</fullName>
    </submittedName>
</protein>
<dbReference type="GO" id="GO:0006508">
    <property type="term" value="P:proteolysis"/>
    <property type="evidence" value="ECO:0007669"/>
    <property type="project" value="UniProtKB-KW"/>
</dbReference>
<evidence type="ECO:0000313" key="4">
    <source>
        <dbReference type="Proteomes" id="UP000251891"/>
    </source>
</evidence>
<dbReference type="Gene3D" id="1.10.1780.10">
    <property type="entry name" value="Clp, N-terminal domain"/>
    <property type="match status" value="2"/>
</dbReference>
<name>A0A365GWL3_9ACTN</name>
<dbReference type="EMBL" id="QLYX01000020">
    <property type="protein sequence ID" value="RAY11217.1"/>
    <property type="molecule type" value="Genomic_DNA"/>
</dbReference>
<feature type="domain" description="Clp R" evidence="2">
    <location>
        <begin position="2"/>
        <end position="182"/>
    </location>
</feature>
<evidence type="ECO:0000256" key="1">
    <source>
        <dbReference type="PROSITE-ProRule" id="PRU01251"/>
    </source>
</evidence>
<dbReference type="InterPro" id="IPR004176">
    <property type="entry name" value="Clp_R_N"/>
</dbReference>
<sequence length="184" mass="20225">MFERFHHDARQAVVLAQQEARALRRDHIGSEHLLLALASLDTGPGPRALHNRGLDVTGLRSRVSWLTDPSLDPLDPGALATLGIDLDEVRRITEESFGAGALDGPRAAPRDRKGHLPFSREAKKVLELSLRQAIRLKHRSIDSGHLLLGLLQVDNALVTRLLRDSGVEPDTLRADVTRLLTEAA</sequence>
<accession>A0A365GWL3</accession>
<keyword evidence="3" id="KW-0645">Protease</keyword>
<dbReference type="Pfam" id="PF02861">
    <property type="entry name" value="Clp_N"/>
    <property type="match status" value="2"/>
</dbReference>
<dbReference type="InterPro" id="IPR036628">
    <property type="entry name" value="Clp_N_dom_sf"/>
</dbReference>
<dbReference type="GO" id="GO:0008233">
    <property type="term" value="F:peptidase activity"/>
    <property type="evidence" value="ECO:0007669"/>
    <property type="project" value="UniProtKB-KW"/>
</dbReference>
<keyword evidence="3" id="KW-0378">Hydrolase</keyword>
<proteinExistence type="predicted"/>
<comment type="caution">
    <text evidence="3">The sequence shown here is derived from an EMBL/GenBank/DDBJ whole genome shotgun (WGS) entry which is preliminary data.</text>
</comment>
<organism evidence="3 4">
    <name type="scientific">Actinomadura craniellae</name>
    <dbReference type="NCBI Taxonomy" id="2231787"/>
    <lineage>
        <taxon>Bacteria</taxon>
        <taxon>Bacillati</taxon>
        <taxon>Actinomycetota</taxon>
        <taxon>Actinomycetes</taxon>
        <taxon>Streptosporangiales</taxon>
        <taxon>Thermomonosporaceae</taxon>
        <taxon>Actinomadura</taxon>
    </lineage>
</organism>
<dbReference type="SUPFAM" id="SSF81923">
    <property type="entry name" value="Double Clp-N motif"/>
    <property type="match status" value="2"/>
</dbReference>
<gene>
    <name evidence="3" type="ORF">DPM19_31145</name>
</gene>
<dbReference type="Proteomes" id="UP000251891">
    <property type="component" value="Unassembled WGS sequence"/>
</dbReference>
<evidence type="ECO:0000259" key="2">
    <source>
        <dbReference type="PROSITE" id="PS51903"/>
    </source>
</evidence>